<organism evidence="6 7">
    <name type="scientific">Enterococcus cecorum</name>
    <dbReference type="NCBI Taxonomy" id="44008"/>
    <lineage>
        <taxon>Bacteria</taxon>
        <taxon>Bacillati</taxon>
        <taxon>Bacillota</taxon>
        <taxon>Bacilli</taxon>
        <taxon>Lactobacillales</taxon>
        <taxon>Enterococcaceae</taxon>
        <taxon>Enterococcus</taxon>
    </lineage>
</organism>
<evidence type="ECO:0000256" key="1">
    <source>
        <dbReference type="ARBA" id="ARBA00022676"/>
    </source>
</evidence>
<dbReference type="EMBL" id="JARQBI010000029">
    <property type="protein sequence ID" value="MDT2797546.1"/>
    <property type="molecule type" value="Genomic_DNA"/>
</dbReference>
<dbReference type="SUPFAM" id="SSF53448">
    <property type="entry name" value="Nucleotide-diphospho-sugar transferases"/>
    <property type="match status" value="1"/>
</dbReference>
<dbReference type="Pfam" id="PF01501">
    <property type="entry name" value="Glyco_transf_8"/>
    <property type="match status" value="1"/>
</dbReference>
<gene>
    <name evidence="6" type="ORF">HF857_04720</name>
    <name evidence="4" type="ORF">P7H47_09885</name>
    <name evidence="5" type="ORF">U1294_04200</name>
</gene>
<dbReference type="RefSeq" id="WP_047334103.1">
    <property type="nucleotide sequence ID" value="NZ_CP144495.1"/>
</dbReference>
<dbReference type="GO" id="GO:0046872">
    <property type="term" value="F:metal ion binding"/>
    <property type="evidence" value="ECO:0007669"/>
    <property type="project" value="UniProtKB-KW"/>
</dbReference>
<evidence type="ECO:0000313" key="7">
    <source>
        <dbReference type="Proteomes" id="UP000588071"/>
    </source>
</evidence>
<dbReference type="PANTHER" id="PTHR13778:SF47">
    <property type="entry name" value="LIPOPOLYSACCHARIDE 1,3-GALACTOSYLTRANSFERASE"/>
    <property type="match status" value="1"/>
</dbReference>
<evidence type="ECO:0000313" key="6">
    <source>
        <dbReference type="EMBL" id="NME49559.1"/>
    </source>
</evidence>
<proteinExistence type="predicted"/>
<evidence type="ECO:0000313" key="4">
    <source>
        <dbReference type="EMBL" id="MDT2797546.1"/>
    </source>
</evidence>
<dbReference type="InterPro" id="IPR029044">
    <property type="entry name" value="Nucleotide-diphossugar_trans"/>
</dbReference>
<keyword evidence="2 6" id="KW-0808">Transferase</keyword>
<comment type="caution">
    <text evidence="6">The sequence shown here is derived from an EMBL/GenBank/DDBJ whole genome shotgun (WGS) entry which is preliminary data.</text>
</comment>
<keyword evidence="1" id="KW-0328">Glycosyltransferase</keyword>
<dbReference type="Proteomes" id="UP001290582">
    <property type="component" value="Unassembled WGS sequence"/>
</dbReference>
<dbReference type="InterPro" id="IPR002495">
    <property type="entry name" value="Glyco_trans_8"/>
</dbReference>
<evidence type="ECO:0000313" key="5">
    <source>
        <dbReference type="EMBL" id="MDZ5597430.1"/>
    </source>
</evidence>
<accession>A0A0I9WEC3</accession>
<sequence length="309" mass="36447">MRINIAYACDDNYISQTGISIISLLENNKNIDQIYIYFIDMGVSVQSIEKIKKIITNYGRNLVVISFDEWKKDLEINNLGRHIESVYAKIFFGRLNDIDKILYLDSDTVIVDKLDQLWNIDMKDFWVAGIDTIYSMKNDVKFGEYFINDGIVLINLEAWRQHDLEKKCLDYIKQYDGNPPVLSEGTINYVCDGHIYILNPRYNLLSGIIYFSNYEIEAMTGRKYYGQDTLDKAIEKPCIIHYLSAFYNRPWNKNCTHPKKDEYIKYKAMSEWKNEPFGNVKLSLRLQFIDLLHKLLPKSLFVKLYLYFN</sequence>
<reference evidence="4" key="2">
    <citation type="submission" date="2023-03" db="EMBL/GenBank/DDBJ databases">
        <authorList>
            <person name="Shen W."/>
            <person name="Cai J."/>
        </authorList>
    </citation>
    <scope>NUCLEOTIDE SEQUENCE</scope>
    <source>
        <strain evidence="4">B245-2</strain>
    </source>
</reference>
<dbReference type="PANTHER" id="PTHR13778">
    <property type="entry name" value="GLYCOSYLTRANSFERASE 8 DOMAIN-CONTAINING PROTEIN"/>
    <property type="match status" value="1"/>
</dbReference>
<reference evidence="5" key="3">
    <citation type="submission" date="2023-12" db="EMBL/GenBank/DDBJ databases">
        <title>Molecular genomic analyses of Enterococcus cecorum from sepsis oubreaks in broilers.</title>
        <authorList>
            <person name="Rhoads D."/>
            <person name="Alrubaye A."/>
        </authorList>
    </citation>
    <scope>NUCLEOTIDE SEQUENCE</scope>
    <source>
        <strain evidence="5">1755</strain>
    </source>
</reference>
<protein>
    <submittedName>
        <fullName evidence="6">Glycosyltransferase family 8 protein</fullName>
        <ecNumber evidence="5">2.-.-.-</ecNumber>
    </submittedName>
</protein>
<evidence type="ECO:0000256" key="2">
    <source>
        <dbReference type="ARBA" id="ARBA00022679"/>
    </source>
</evidence>
<name>A0A0I9WEC3_9ENTE</name>
<dbReference type="Proteomes" id="UP001255696">
    <property type="component" value="Unassembled WGS sequence"/>
</dbReference>
<dbReference type="AlphaFoldDB" id="A0A0I9WEC3"/>
<dbReference type="Gene3D" id="3.90.550.10">
    <property type="entry name" value="Spore Coat Polysaccharide Biosynthesis Protein SpsA, Chain A"/>
    <property type="match status" value="1"/>
</dbReference>
<dbReference type="GO" id="GO:0016757">
    <property type="term" value="F:glycosyltransferase activity"/>
    <property type="evidence" value="ECO:0007669"/>
    <property type="project" value="UniProtKB-KW"/>
</dbReference>
<dbReference type="Proteomes" id="UP000588071">
    <property type="component" value="Unassembled WGS sequence"/>
</dbReference>
<dbReference type="EC" id="2.-.-.-" evidence="5"/>
<dbReference type="EMBL" id="JABAFV010000005">
    <property type="protein sequence ID" value="NME49559.1"/>
    <property type="molecule type" value="Genomic_DNA"/>
</dbReference>
<keyword evidence="3" id="KW-0479">Metal-binding</keyword>
<evidence type="ECO:0000256" key="3">
    <source>
        <dbReference type="ARBA" id="ARBA00022723"/>
    </source>
</evidence>
<dbReference type="EMBL" id="JAXOGL010000005">
    <property type="protein sequence ID" value="MDZ5597430.1"/>
    <property type="molecule type" value="Genomic_DNA"/>
</dbReference>
<dbReference type="InterPro" id="IPR050748">
    <property type="entry name" value="Glycosyltrans_8_dom-fam"/>
</dbReference>
<dbReference type="CDD" id="cd04194">
    <property type="entry name" value="GT8_A4GalT_like"/>
    <property type="match status" value="1"/>
</dbReference>
<reference evidence="6 7" key="1">
    <citation type="submission" date="2020-04" db="EMBL/GenBank/DDBJ databases">
        <authorList>
            <person name="Hitch T.C.A."/>
            <person name="Wylensek D."/>
            <person name="Clavel T."/>
        </authorList>
    </citation>
    <scope>NUCLEOTIDE SEQUENCE [LARGE SCALE GENOMIC DNA]</scope>
    <source>
        <strain evidence="6 7">WCA-380-WT-3C</strain>
    </source>
</reference>